<comment type="subcellular location">
    <subcellularLocation>
        <location evidence="1 11">Cytoplasm</location>
    </subcellularLocation>
</comment>
<evidence type="ECO:0000313" key="13">
    <source>
        <dbReference type="EMBL" id="MBE1237574.1"/>
    </source>
</evidence>
<dbReference type="Proteomes" id="UP000631034">
    <property type="component" value="Unassembled WGS sequence"/>
</dbReference>
<evidence type="ECO:0000256" key="9">
    <source>
        <dbReference type="ARBA" id="ARBA00048248"/>
    </source>
</evidence>
<keyword evidence="6 12" id="KW-0694">RNA-binding</keyword>
<dbReference type="GO" id="GO:0005829">
    <property type="term" value="C:cytosol"/>
    <property type="evidence" value="ECO:0007669"/>
    <property type="project" value="TreeGrafter"/>
</dbReference>
<dbReference type="PANTHER" id="PTHR11766:SF0">
    <property type="entry name" value="TYROSINE--TRNA LIGASE, MITOCHONDRIAL"/>
    <property type="match status" value="1"/>
</dbReference>
<feature type="binding site" evidence="11">
    <location>
        <position position="39"/>
    </location>
    <ligand>
        <name>L-tyrosine</name>
        <dbReference type="ChEBI" id="CHEBI:58315"/>
    </ligand>
</feature>
<comment type="function">
    <text evidence="11">Catalyzes the attachment of tyrosine to tRNA(Tyr) in a two-step reaction: tyrosine is first activated by ATP to form Tyr-AMP and then transferred to the acceptor end of tRNA(Tyr).</text>
</comment>
<evidence type="ECO:0000256" key="6">
    <source>
        <dbReference type="ARBA" id="ARBA00022884"/>
    </source>
</evidence>
<dbReference type="CDD" id="cd00805">
    <property type="entry name" value="TyrRS_core"/>
    <property type="match status" value="1"/>
</dbReference>
<dbReference type="Gene3D" id="1.10.240.10">
    <property type="entry name" value="Tyrosyl-Transfer RNA Synthetase"/>
    <property type="match status" value="1"/>
</dbReference>
<dbReference type="EMBL" id="JACZHT010000005">
    <property type="protein sequence ID" value="MBE1237574.1"/>
    <property type="molecule type" value="Genomic_DNA"/>
</dbReference>
<dbReference type="AlphaFoldDB" id="A0A8J6YW75"/>
<keyword evidence="4 11" id="KW-0547">Nucleotide-binding</keyword>
<comment type="caution">
    <text evidence="13">The sequence shown here is derived from an EMBL/GenBank/DDBJ whole genome shotgun (WGS) entry which is preliminary data.</text>
</comment>
<dbReference type="Pfam" id="PF00579">
    <property type="entry name" value="tRNA-synt_1b"/>
    <property type="match status" value="1"/>
</dbReference>
<keyword evidence="7 11" id="KW-0648">Protein biosynthesis</keyword>
<accession>A0A8J6YW75</accession>
<dbReference type="SUPFAM" id="SSF52374">
    <property type="entry name" value="Nucleotidylyl transferase"/>
    <property type="match status" value="1"/>
</dbReference>
<dbReference type="GO" id="GO:0003723">
    <property type="term" value="F:RNA binding"/>
    <property type="evidence" value="ECO:0007669"/>
    <property type="project" value="UniProtKB-KW"/>
</dbReference>
<gene>
    <name evidence="11" type="primary">tyrS</name>
    <name evidence="13" type="ORF">IHV25_07925</name>
</gene>
<dbReference type="PROSITE" id="PS50889">
    <property type="entry name" value="S4"/>
    <property type="match status" value="1"/>
</dbReference>
<sequence>MTTRKSEFLNLAQERGYLHQCTDLEALDALMASESVTAYIGFDATARSLHVGSLVQIMLLRWLQKTGHKPVVLMGGGTSRIGDPSFRDEARPLMTDEIIADNVRGIFQVFEKFLTFGEGPTDARMVNNADWLDELAYIPFLRDIGRYFSVNRMLSMDSVKSRLDREQNLSFLEFNYMILQAYDFLELNRRVGMRLQLGGSDQWGNIVTGVELARRVDGTQLFGMTSPLITLSSGAKMGKTAQGAVWLNAEQRSPYEYWQFWRNTEDADVGRFLRLFTELPMDEIRRLEALGGSEINEAKKILAHETTRLAHGEEAALAAADTARRVFEEGTTGEDLPTVTVDAGALAAGIPLAEIMRQSGLATSGKEVKRLISENGLRINDELVDDAGRTLTAADLRDGAIKLSAGKKRHALVRTA</sequence>
<dbReference type="InterPro" id="IPR024107">
    <property type="entry name" value="Tyr-tRNA-ligase_bac_1"/>
</dbReference>
<evidence type="ECO:0000256" key="10">
    <source>
        <dbReference type="ARBA" id="ARBA00060965"/>
    </source>
</evidence>
<organism evidence="13 14">
    <name type="scientific">Phaeovibrio sulfidiphilus</name>
    <dbReference type="NCBI Taxonomy" id="1220600"/>
    <lineage>
        <taxon>Bacteria</taxon>
        <taxon>Pseudomonadati</taxon>
        <taxon>Pseudomonadota</taxon>
        <taxon>Alphaproteobacteria</taxon>
        <taxon>Rhodospirillales</taxon>
        <taxon>Rhodospirillaceae</taxon>
        <taxon>Phaeovibrio</taxon>
    </lineage>
</organism>
<dbReference type="GO" id="GO:0005524">
    <property type="term" value="F:ATP binding"/>
    <property type="evidence" value="ECO:0007669"/>
    <property type="project" value="UniProtKB-UniRule"/>
</dbReference>
<dbReference type="RefSeq" id="WP_192534575.1">
    <property type="nucleotide sequence ID" value="NZ_JACZHT010000005.1"/>
</dbReference>
<dbReference type="InterPro" id="IPR014729">
    <property type="entry name" value="Rossmann-like_a/b/a_fold"/>
</dbReference>
<keyword evidence="2 11" id="KW-0963">Cytoplasm</keyword>
<keyword evidence="14" id="KW-1185">Reference proteome</keyword>
<comment type="subunit">
    <text evidence="11">Homodimer.</text>
</comment>
<dbReference type="PRINTS" id="PR01040">
    <property type="entry name" value="TRNASYNTHTYR"/>
</dbReference>
<dbReference type="PANTHER" id="PTHR11766">
    <property type="entry name" value="TYROSYL-TRNA SYNTHETASE"/>
    <property type="match status" value="1"/>
</dbReference>
<feature type="binding site" evidence="11">
    <location>
        <position position="239"/>
    </location>
    <ligand>
        <name>ATP</name>
        <dbReference type="ChEBI" id="CHEBI:30616"/>
    </ligand>
</feature>
<dbReference type="GO" id="GO:0042803">
    <property type="term" value="F:protein homodimerization activity"/>
    <property type="evidence" value="ECO:0007669"/>
    <property type="project" value="UniProtKB-ARBA"/>
</dbReference>
<reference evidence="13" key="1">
    <citation type="submission" date="2020-10" db="EMBL/GenBank/DDBJ databases">
        <title>Genome sequence of the unusual species of purple photosynthetic bacteria, Phaeovibrio sulfidiphilus DSM 23193, type strain.</title>
        <authorList>
            <person name="Kyndt J.A."/>
            <person name="Meyer T.E."/>
        </authorList>
    </citation>
    <scope>NUCLEOTIDE SEQUENCE</scope>
    <source>
        <strain evidence="13">DSM 23193</strain>
    </source>
</reference>
<proteinExistence type="inferred from homology"/>
<evidence type="ECO:0000256" key="1">
    <source>
        <dbReference type="ARBA" id="ARBA00004496"/>
    </source>
</evidence>
<evidence type="ECO:0000313" key="14">
    <source>
        <dbReference type="Proteomes" id="UP000631034"/>
    </source>
</evidence>
<evidence type="ECO:0000256" key="2">
    <source>
        <dbReference type="ARBA" id="ARBA00022490"/>
    </source>
</evidence>
<dbReference type="InterPro" id="IPR002307">
    <property type="entry name" value="Tyr-tRNA-ligase"/>
</dbReference>
<name>A0A8J6YW75_9PROT</name>
<dbReference type="GO" id="GO:0004831">
    <property type="term" value="F:tyrosine-tRNA ligase activity"/>
    <property type="evidence" value="ECO:0007669"/>
    <property type="project" value="UniProtKB-UniRule"/>
</dbReference>
<dbReference type="FunFam" id="3.40.50.620:FF:000008">
    <property type="entry name" value="Tyrosine--tRNA ligase"/>
    <property type="match status" value="1"/>
</dbReference>
<dbReference type="GO" id="GO:0006437">
    <property type="term" value="P:tyrosyl-tRNA aminoacylation"/>
    <property type="evidence" value="ECO:0007669"/>
    <property type="project" value="UniProtKB-UniRule"/>
</dbReference>
<evidence type="ECO:0000256" key="12">
    <source>
        <dbReference type="PROSITE-ProRule" id="PRU00182"/>
    </source>
</evidence>
<evidence type="ECO:0000256" key="8">
    <source>
        <dbReference type="ARBA" id="ARBA00023146"/>
    </source>
</evidence>
<comment type="catalytic activity">
    <reaction evidence="9 11">
        <text>tRNA(Tyr) + L-tyrosine + ATP = L-tyrosyl-tRNA(Tyr) + AMP + diphosphate + H(+)</text>
        <dbReference type="Rhea" id="RHEA:10220"/>
        <dbReference type="Rhea" id="RHEA-COMP:9706"/>
        <dbReference type="Rhea" id="RHEA-COMP:9707"/>
        <dbReference type="ChEBI" id="CHEBI:15378"/>
        <dbReference type="ChEBI" id="CHEBI:30616"/>
        <dbReference type="ChEBI" id="CHEBI:33019"/>
        <dbReference type="ChEBI" id="CHEBI:58315"/>
        <dbReference type="ChEBI" id="CHEBI:78442"/>
        <dbReference type="ChEBI" id="CHEBI:78536"/>
        <dbReference type="ChEBI" id="CHEBI:456215"/>
        <dbReference type="EC" id="6.1.1.1"/>
    </reaction>
</comment>
<dbReference type="SUPFAM" id="SSF55174">
    <property type="entry name" value="Alpha-L RNA-binding motif"/>
    <property type="match status" value="1"/>
</dbReference>
<evidence type="ECO:0000256" key="7">
    <source>
        <dbReference type="ARBA" id="ARBA00022917"/>
    </source>
</evidence>
<evidence type="ECO:0000256" key="3">
    <source>
        <dbReference type="ARBA" id="ARBA00022598"/>
    </source>
</evidence>
<feature type="binding site" evidence="11">
    <location>
        <position position="180"/>
    </location>
    <ligand>
        <name>L-tyrosine</name>
        <dbReference type="ChEBI" id="CHEBI:58315"/>
    </ligand>
</feature>
<keyword evidence="5 11" id="KW-0067">ATP-binding</keyword>
<feature type="short sequence motif" description="'KMSKS' region" evidence="11">
    <location>
        <begin position="236"/>
        <end position="240"/>
    </location>
</feature>
<dbReference type="NCBIfam" id="TIGR00234">
    <property type="entry name" value="tyrS"/>
    <property type="match status" value="1"/>
</dbReference>
<dbReference type="FunFam" id="1.10.240.10:FF:000001">
    <property type="entry name" value="Tyrosine--tRNA ligase"/>
    <property type="match status" value="1"/>
</dbReference>
<dbReference type="HAMAP" id="MF_02006">
    <property type="entry name" value="Tyr_tRNA_synth_type1"/>
    <property type="match status" value="1"/>
</dbReference>
<evidence type="ECO:0000256" key="11">
    <source>
        <dbReference type="HAMAP-Rule" id="MF_02006"/>
    </source>
</evidence>
<evidence type="ECO:0000256" key="4">
    <source>
        <dbReference type="ARBA" id="ARBA00022741"/>
    </source>
</evidence>
<feature type="short sequence motif" description="'HIGH' region" evidence="11">
    <location>
        <begin position="44"/>
        <end position="53"/>
    </location>
</feature>
<dbReference type="InterPro" id="IPR002305">
    <property type="entry name" value="aa-tRNA-synth_Ic"/>
</dbReference>
<dbReference type="Gene3D" id="3.10.290.10">
    <property type="entry name" value="RNA-binding S4 domain"/>
    <property type="match status" value="1"/>
</dbReference>
<keyword evidence="8 11" id="KW-0030">Aminoacyl-tRNA synthetase</keyword>
<comment type="similarity">
    <text evidence="10 11">Belongs to the class-I aminoacyl-tRNA synthetase family. TyrS type 1 subfamily.</text>
</comment>
<dbReference type="InterPro" id="IPR036986">
    <property type="entry name" value="S4_RNA-bd_sf"/>
</dbReference>
<dbReference type="Gene3D" id="3.40.50.620">
    <property type="entry name" value="HUPs"/>
    <property type="match status" value="1"/>
</dbReference>
<dbReference type="CDD" id="cd00165">
    <property type="entry name" value="S4"/>
    <property type="match status" value="1"/>
</dbReference>
<feature type="binding site" evidence="11">
    <location>
        <position position="176"/>
    </location>
    <ligand>
        <name>L-tyrosine</name>
        <dbReference type="ChEBI" id="CHEBI:58315"/>
    </ligand>
</feature>
<keyword evidence="3 11" id="KW-0436">Ligase</keyword>
<evidence type="ECO:0000256" key="5">
    <source>
        <dbReference type="ARBA" id="ARBA00022840"/>
    </source>
</evidence>
<dbReference type="InterPro" id="IPR024088">
    <property type="entry name" value="Tyr-tRNA-ligase_bac-type"/>
</dbReference>
<dbReference type="EC" id="6.1.1.1" evidence="11"/>
<protein>
    <recommendedName>
        <fullName evidence="11">Tyrosine--tRNA ligase</fullName>
        <ecNumber evidence="11">6.1.1.1</ecNumber>
    </recommendedName>
    <alternativeName>
        <fullName evidence="11">Tyrosyl-tRNA synthetase</fullName>
        <shortName evidence="11">TyrRS</shortName>
    </alternativeName>
</protein>